<dbReference type="GO" id="GO:0006302">
    <property type="term" value="P:double-strand break repair"/>
    <property type="evidence" value="ECO:0007669"/>
    <property type="project" value="TreeGrafter"/>
</dbReference>
<keyword evidence="8 16" id="KW-0227">DNA damage</keyword>
<dbReference type="SMART" id="SM00475">
    <property type="entry name" value="53EXOc"/>
    <property type="match status" value="1"/>
</dbReference>
<evidence type="ECO:0000313" key="21">
    <source>
        <dbReference type="Proteomes" id="UP000319700"/>
    </source>
</evidence>
<dbReference type="Pfam" id="PF01612">
    <property type="entry name" value="DNA_pol_A_exo1"/>
    <property type="match status" value="1"/>
</dbReference>
<dbReference type="NCBIfam" id="NF004397">
    <property type="entry name" value="PRK05755.1"/>
    <property type="match status" value="1"/>
</dbReference>
<dbReference type="PROSITE" id="PS00447">
    <property type="entry name" value="DNA_POLYMERASE_A"/>
    <property type="match status" value="1"/>
</dbReference>
<feature type="domain" description="3'-5' exonuclease" evidence="17">
    <location>
        <begin position="354"/>
        <end position="535"/>
    </location>
</feature>
<evidence type="ECO:0000313" key="20">
    <source>
        <dbReference type="EMBL" id="TPG39245.1"/>
    </source>
</evidence>
<dbReference type="SUPFAM" id="SSF53098">
    <property type="entry name" value="Ribonuclease H-like"/>
    <property type="match status" value="1"/>
</dbReference>
<dbReference type="Gene3D" id="3.40.50.1010">
    <property type="entry name" value="5'-nuclease"/>
    <property type="match status" value="1"/>
</dbReference>
<keyword evidence="12 16" id="KW-0238">DNA-binding</keyword>
<dbReference type="PANTHER" id="PTHR10133">
    <property type="entry name" value="DNA POLYMERASE I"/>
    <property type="match status" value="1"/>
</dbReference>
<evidence type="ECO:0000256" key="9">
    <source>
        <dbReference type="ARBA" id="ARBA00022801"/>
    </source>
</evidence>
<dbReference type="Pfam" id="PF00476">
    <property type="entry name" value="DNA_pol_A"/>
    <property type="match status" value="1"/>
</dbReference>
<dbReference type="InterPro" id="IPR036279">
    <property type="entry name" value="5-3_exonuclease_C_sf"/>
</dbReference>
<evidence type="ECO:0000256" key="4">
    <source>
        <dbReference type="ARBA" id="ARBA00022679"/>
    </source>
</evidence>
<dbReference type="CDD" id="cd09898">
    <property type="entry name" value="H3TH_53EXO"/>
    <property type="match status" value="1"/>
</dbReference>
<accession>A0A502ENA4</accession>
<dbReference type="InterPro" id="IPR002562">
    <property type="entry name" value="3'-5'_exonuclease_dom"/>
</dbReference>
<dbReference type="AlphaFoldDB" id="A0A502ENA4"/>
<dbReference type="FunFam" id="1.20.1060.10:FF:000001">
    <property type="entry name" value="DNA polymerase I"/>
    <property type="match status" value="1"/>
</dbReference>
<dbReference type="InterPro" id="IPR019760">
    <property type="entry name" value="DNA-dir_DNA_pol_A_CS"/>
</dbReference>
<keyword evidence="6 16" id="KW-0235">DNA replication</keyword>
<dbReference type="Gene3D" id="3.30.70.370">
    <property type="match status" value="1"/>
</dbReference>
<keyword evidence="7" id="KW-0540">Nuclease</keyword>
<evidence type="ECO:0000256" key="7">
    <source>
        <dbReference type="ARBA" id="ARBA00022722"/>
    </source>
</evidence>
<keyword evidence="13 16" id="KW-0234">DNA repair</keyword>
<keyword evidence="21" id="KW-1185">Reference proteome</keyword>
<dbReference type="PRINTS" id="PR00868">
    <property type="entry name" value="DNAPOLI"/>
</dbReference>
<evidence type="ECO:0000256" key="15">
    <source>
        <dbReference type="NCBIfam" id="TIGR00593"/>
    </source>
</evidence>
<comment type="function">
    <text evidence="16">In addition to polymerase activity, this DNA polymerase exhibits 3'-5' and 5'-3' exonuclease activity.</text>
</comment>
<proteinExistence type="inferred from homology"/>
<protein>
    <recommendedName>
        <fullName evidence="3 15">DNA polymerase I</fullName>
        <ecNumber evidence="2 15">2.7.7.7</ecNumber>
    </recommendedName>
</protein>
<reference evidence="20 21" key="1">
    <citation type="journal article" date="2019" name="Environ. Microbiol.">
        <title>Species interactions and distinct microbial communities in high Arctic permafrost affected cryosols are associated with the CH4 and CO2 gas fluxes.</title>
        <authorList>
            <person name="Altshuler I."/>
            <person name="Hamel J."/>
            <person name="Turney S."/>
            <person name="Magnuson E."/>
            <person name="Levesque R."/>
            <person name="Greer C."/>
            <person name="Whyte L.G."/>
        </authorList>
    </citation>
    <scope>NUCLEOTIDE SEQUENCE [LARGE SCALE GENOMIC DNA]</scope>
    <source>
        <strain evidence="20 21">42</strain>
    </source>
</reference>
<dbReference type="InterPro" id="IPR029060">
    <property type="entry name" value="PIN-like_dom_sf"/>
</dbReference>
<dbReference type="SUPFAM" id="SSF88723">
    <property type="entry name" value="PIN domain-like"/>
    <property type="match status" value="1"/>
</dbReference>
<evidence type="ECO:0000256" key="3">
    <source>
        <dbReference type="ARBA" id="ARBA00020311"/>
    </source>
</evidence>
<evidence type="ECO:0000256" key="2">
    <source>
        <dbReference type="ARBA" id="ARBA00012417"/>
    </source>
</evidence>
<dbReference type="EC" id="2.7.7.7" evidence="2 15"/>
<evidence type="ECO:0000259" key="17">
    <source>
        <dbReference type="SMART" id="SM00474"/>
    </source>
</evidence>
<evidence type="ECO:0000256" key="5">
    <source>
        <dbReference type="ARBA" id="ARBA00022695"/>
    </source>
</evidence>
<evidence type="ECO:0000256" key="10">
    <source>
        <dbReference type="ARBA" id="ARBA00022839"/>
    </source>
</evidence>
<dbReference type="SUPFAM" id="SSF47807">
    <property type="entry name" value="5' to 3' exonuclease, C-terminal subdomain"/>
    <property type="match status" value="1"/>
</dbReference>
<keyword evidence="10 16" id="KW-0269">Exonuclease</keyword>
<dbReference type="SMART" id="SM00474">
    <property type="entry name" value="35EXOc"/>
    <property type="match status" value="1"/>
</dbReference>
<keyword evidence="9 16" id="KW-0378">Hydrolase</keyword>
<keyword evidence="11 16" id="KW-0239">DNA-directed DNA polymerase</keyword>
<evidence type="ECO:0000256" key="6">
    <source>
        <dbReference type="ARBA" id="ARBA00022705"/>
    </source>
</evidence>
<organism evidence="20 21">
    <name type="scientific">Flavobacterium pectinovorum</name>
    <dbReference type="NCBI Taxonomy" id="29533"/>
    <lineage>
        <taxon>Bacteria</taxon>
        <taxon>Pseudomonadati</taxon>
        <taxon>Bacteroidota</taxon>
        <taxon>Flavobacteriia</taxon>
        <taxon>Flavobacteriales</taxon>
        <taxon>Flavobacteriaceae</taxon>
        <taxon>Flavobacterium</taxon>
    </lineage>
</organism>
<evidence type="ECO:0000259" key="18">
    <source>
        <dbReference type="SMART" id="SM00475"/>
    </source>
</evidence>
<dbReference type="STRING" id="29533.SAMN05444387_2170"/>
<keyword evidence="4 16" id="KW-0808">Transferase</keyword>
<evidence type="ECO:0000256" key="8">
    <source>
        <dbReference type="ARBA" id="ARBA00022763"/>
    </source>
</evidence>
<dbReference type="CDD" id="cd08637">
    <property type="entry name" value="DNA_pol_A_pol_I_C"/>
    <property type="match status" value="1"/>
</dbReference>
<evidence type="ECO:0000256" key="11">
    <source>
        <dbReference type="ARBA" id="ARBA00022932"/>
    </source>
</evidence>
<dbReference type="OrthoDB" id="9806424at2"/>
<dbReference type="InterPro" id="IPR008918">
    <property type="entry name" value="HhH2"/>
</dbReference>
<evidence type="ECO:0000256" key="12">
    <source>
        <dbReference type="ARBA" id="ARBA00023125"/>
    </source>
</evidence>
<dbReference type="GO" id="GO:0008408">
    <property type="term" value="F:3'-5' exonuclease activity"/>
    <property type="evidence" value="ECO:0007669"/>
    <property type="project" value="UniProtKB-UniRule"/>
</dbReference>
<evidence type="ECO:0000256" key="1">
    <source>
        <dbReference type="ARBA" id="ARBA00007705"/>
    </source>
</evidence>
<keyword evidence="5 16" id="KW-0548">Nucleotidyltransferase</keyword>
<comment type="caution">
    <text evidence="20">The sequence shown here is derived from an EMBL/GenBank/DDBJ whole genome shotgun (WGS) entry which is preliminary data.</text>
</comment>
<dbReference type="Gene3D" id="1.20.1060.10">
    <property type="entry name" value="Taq DNA Polymerase, Chain T, domain 4"/>
    <property type="match status" value="1"/>
</dbReference>
<comment type="similarity">
    <text evidence="1 16">Belongs to the DNA polymerase type-A family.</text>
</comment>
<dbReference type="InterPro" id="IPR043502">
    <property type="entry name" value="DNA/RNA_pol_sf"/>
</dbReference>
<dbReference type="NCBIfam" id="TIGR00593">
    <property type="entry name" value="pola"/>
    <property type="match status" value="1"/>
</dbReference>
<evidence type="ECO:0000256" key="14">
    <source>
        <dbReference type="ARBA" id="ARBA00049244"/>
    </source>
</evidence>
<dbReference type="InterPro" id="IPR020046">
    <property type="entry name" value="5-3_exonucl_a-hlix_arch_N"/>
</dbReference>
<dbReference type="InterPro" id="IPR020045">
    <property type="entry name" value="DNA_polI_H3TH"/>
</dbReference>
<name>A0A502ENA4_9FLAO</name>
<dbReference type="Gene3D" id="3.30.420.10">
    <property type="entry name" value="Ribonuclease H-like superfamily/Ribonuclease H"/>
    <property type="match status" value="1"/>
</dbReference>
<sequence length="948" mass="107005">MSTQKRLFLLDAYALIFRGYYAFIKNPRINSKGMDTSAIMGFMNSLLDVIKREKPDHLAVAFDKGGSQLRNDLFPEYKANRDVTPEAIKIAVPYICELLKAMHIPIIEVAGFEADDLIGTIAKQAEKENYKVFMVTPDKDFAQLVSENIFMYKPARMGNGIEIWGVPEVLAKFEIDRPEQVIDFLGMMGDAADNIPGLPGVGEVTAKKLLKEFGTMENLLANTDKLKGKMKENIEANKEKGLLSKTLATIILDCPVTFNENDYELTRPDIEKTDAIFQELEFRRMAEQFDNLFKVGGGNELAASAPASDPKLYKKPQPKNEDQFDLFGGGSTEEDAETPRTSFYNTLENTPHSYQLIQGDLGIKLLLQNLQNQTSVCFDTETTGLDALHAELVGIAFSYEKGKGFYVPFPESQEEAQTLIEKFRPFFENENIEKIGQNLKYDLKILSNYGVIVKGKLFDTMIAHYLINPDMRHNMDILSETYLKYAPKSIEALIGKKGKNQITMRDVALEDVKEYAAEDADVTFQLKEIFTTELDKTETKKLFDEIEIPLVSVLAAMETEGIRLDVDFLKAMSTEMDVEIKSLEQKIYESAGEKFNLASPKQLGDILFDKMKIGGAKQKKTKTGQYATGEEVLTYLANDNPIVKEILDWRQMVKLQSTYILALPEQVDKKTLRVHTDYMQTVAATGRLSSNNPNLQNIPIRTERGRQIRKAFVARDENHTLISADYSQIELRIIAALSGEENMIAAFKNGEDIHKATASKVFYVPLDEVSREQRSNAKTVNFGIIYGVSAFGLSSQTSLSRSESAALIEAYYKTYPRLRSYINEQIQFAREKGYVQTILGRRRYLKDINSANAVVRSAAERNAVNAPIQGSAADVIKIAMINIHKKLKEENWKSRMLLQVHDELVFDVHNDELEKIQPMIKHEMENAFIMSVPLDVEIGIGKDWLAAH</sequence>
<dbReference type="InterPro" id="IPR018320">
    <property type="entry name" value="DNA_polymerase_1"/>
</dbReference>
<dbReference type="InterPro" id="IPR036397">
    <property type="entry name" value="RNaseH_sf"/>
</dbReference>
<dbReference type="GO" id="GO:0006261">
    <property type="term" value="P:DNA-templated DNA replication"/>
    <property type="evidence" value="ECO:0007669"/>
    <property type="project" value="UniProtKB-UniRule"/>
</dbReference>
<dbReference type="RefSeq" id="WP_140507775.1">
    <property type="nucleotide sequence ID" value="NZ_RCZH01000008.1"/>
</dbReference>
<feature type="domain" description="5'-3' exonuclease" evidence="18">
    <location>
        <begin position="5"/>
        <end position="266"/>
    </location>
</feature>
<evidence type="ECO:0000259" key="19">
    <source>
        <dbReference type="SMART" id="SM00482"/>
    </source>
</evidence>
<dbReference type="Gene3D" id="1.10.150.20">
    <property type="entry name" value="5' to 3' exonuclease, C-terminal subdomain"/>
    <property type="match status" value="2"/>
</dbReference>
<dbReference type="CDD" id="cd06139">
    <property type="entry name" value="DNA_polA_I_Ecoli_like_exo"/>
    <property type="match status" value="1"/>
</dbReference>
<dbReference type="Pfam" id="PF01367">
    <property type="entry name" value="5_3_exonuc"/>
    <property type="match status" value="1"/>
</dbReference>
<dbReference type="GO" id="GO:0008409">
    <property type="term" value="F:5'-3' exonuclease activity"/>
    <property type="evidence" value="ECO:0007669"/>
    <property type="project" value="UniProtKB-UniRule"/>
</dbReference>
<dbReference type="SUPFAM" id="SSF56672">
    <property type="entry name" value="DNA/RNA polymerases"/>
    <property type="match status" value="1"/>
</dbReference>
<dbReference type="FunFam" id="1.10.150.20:FF:000002">
    <property type="entry name" value="DNA polymerase I"/>
    <property type="match status" value="1"/>
</dbReference>
<feature type="domain" description="DNA-directed DNA polymerase family A palm" evidence="19">
    <location>
        <begin position="705"/>
        <end position="912"/>
    </location>
</feature>
<comment type="catalytic activity">
    <reaction evidence="14 16">
        <text>DNA(n) + a 2'-deoxyribonucleoside 5'-triphosphate = DNA(n+1) + diphosphate</text>
        <dbReference type="Rhea" id="RHEA:22508"/>
        <dbReference type="Rhea" id="RHEA-COMP:17339"/>
        <dbReference type="Rhea" id="RHEA-COMP:17340"/>
        <dbReference type="ChEBI" id="CHEBI:33019"/>
        <dbReference type="ChEBI" id="CHEBI:61560"/>
        <dbReference type="ChEBI" id="CHEBI:173112"/>
        <dbReference type="EC" id="2.7.7.7"/>
    </reaction>
</comment>
<evidence type="ECO:0000256" key="13">
    <source>
        <dbReference type="ARBA" id="ARBA00023204"/>
    </source>
</evidence>
<dbReference type="InterPro" id="IPR002421">
    <property type="entry name" value="5-3_exonuclease"/>
</dbReference>
<dbReference type="GO" id="GO:0003887">
    <property type="term" value="F:DNA-directed DNA polymerase activity"/>
    <property type="evidence" value="ECO:0007669"/>
    <property type="project" value="UniProtKB-UniRule"/>
</dbReference>
<dbReference type="Pfam" id="PF02739">
    <property type="entry name" value="5_3_exonuc_N"/>
    <property type="match status" value="1"/>
</dbReference>
<dbReference type="PANTHER" id="PTHR10133:SF27">
    <property type="entry name" value="DNA POLYMERASE NU"/>
    <property type="match status" value="1"/>
</dbReference>
<dbReference type="InterPro" id="IPR001098">
    <property type="entry name" value="DNA-dir_DNA_pol_A_palm_dom"/>
</dbReference>
<dbReference type="GO" id="GO:0003677">
    <property type="term" value="F:DNA binding"/>
    <property type="evidence" value="ECO:0007669"/>
    <property type="project" value="UniProtKB-UniRule"/>
</dbReference>
<evidence type="ECO:0000256" key="16">
    <source>
        <dbReference type="RuleBase" id="RU004460"/>
    </source>
</evidence>
<dbReference type="SMART" id="SM00279">
    <property type="entry name" value="HhH2"/>
    <property type="match status" value="1"/>
</dbReference>
<dbReference type="CDD" id="cd09859">
    <property type="entry name" value="PIN_53EXO"/>
    <property type="match status" value="1"/>
</dbReference>
<dbReference type="Proteomes" id="UP000319700">
    <property type="component" value="Unassembled WGS sequence"/>
</dbReference>
<dbReference type="SMART" id="SM00482">
    <property type="entry name" value="POLAc"/>
    <property type="match status" value="1"/>
</dbReference>
<dbReference type="InterPro" id="IPR002298">
    <property type="entry name" value="DNA_polymerase_A"/>
</dbReference>
<gene>
    <name evidence="16 20" type="primary">polA</name>
    <name evidence="20" type="ORF">EAH81_13435</name>
</gene>
<dbReference type="FunFam" id="1.10.150.20:FF:000003">
    <property type="entry name" value="DNA polymerase I"/>
    <property type="match status" value="1"/>
</dbReference>
<dbReference type="InterPro" id="IPR012337">
    <property type="entry name" value="RNaseH-like_sf"/>
</dbReference>
<dbReference type="EMBL" id="RCZH01000008">
    <property type="protein sequence ID" value="TPG39245.1"/>
    <property type="molecule type" value="Genomic_DNA"/>
</dbReference>